<dbReference type="Proteomes" id="UP000001593">
    <property type="component" value="Unassembled WGS sequence"/>
</dbReference>
<keyword evidence="3" id="KW-1185">Reference proteome</keyword>
<dbReference type="PANTHER" id="PTHR28434:SF1">
    <property type="entry name" value="PROTEIN C3ORF33"/>
    <property type="match status" value="1"/>
</dbReference>
<dbReference type="Gene3D" id="2.40.50.90">
    <property type="match status" value="1"/>
</dbReference>
<organism evidence="2 3">
    <name type="scientific">Nematostella vectensis</name>
    <name type="common">Starlet sea anemone</name>
    <dbReference type="NCBI Taxonomy" id="45351"/>
    <lineage>
        <taxon>Eukaryota</taxon>
        <taxon>Metazoa</taxon>
        <taxon>Cnidaria</taxon>
        <taxon>Anthozoa</taxon>
        <taxon>Hexacorallia</taxon>
        <taxon>Actiniaria</taxon>
        <taxon>Edwardsiidae</taxon>
        <taxon>Nematostella</taxon>
    </lineage>
</organism>
<dbReference type="GO" id="GO:0005615">
    <property type="term" value="C:extracellular space"/>
    <property type="evidence" value="ECO:0000318"/>
    <property type="project" value="GO_Central"/>
</dbReference>
<evidence type="ECO:0000313" key="2">
    <source>
        <dbReference type="EMBL" id="EDO34819.1"/>
    </source>
</evidence>
<dbReference type="InterPro" id="IPR035437">
    <property type="entry name" value="SNase_OB-fold_sf"/>
</dbReference>
<dbReference type="Pfam" id="PF00565">
    <property type="entry name" value="SNase"/>
    <property type="match status" value="1"/>
</dbReference>
<reference evidence="2 3" key="1">
    <citation type="journal article" date="2007" name="Science">
        <title>Sea anemone genome reveals ancestral eumetazoan gene repertoire and genomic organization.</title>
        <authorList>
            <person name="Putnam N.H."/>
            <person name="Srivastava M."/>
            <person name="Hellsten U."/>
            <person name="Dirks B."/>
            <person name="Chapman J."/>
            <person name="Salamov A."/>
            <person name="Terry A."/>
            <person name="Shapiro H."/>
            <person name="Lindquist E."/>
            <person name="Kapitonov V.V."/>
            <person name="Jurka J."/>
            <person name="Genikhovich G."/>
            <person name="Grigoriev I.V."/>
            <person name="Lucas S.M."/>
            <person name="Steele R.E."/>
            <person name="Finnerty J.R."/>
            <person name="Technau U."/>
            <person name="Martindale M.Q."/>
            <person name="Rokhsar D.S."/>
        </authorList>
    </citation>
    <scope>NUCLEOTIDE SEQUENCE [LARGE SCALE GENOMIC DNA]</scope>
    <source>
        <strain evidence="3">CH2 X CH6</strain>
    </source>
</reference>
<protein>
    <recommendedName>
        <fullName evidence="1">TNase-like domain-containing protein</fullName>
    </recommendedName>
</protein>
<gene>
    <name evidence="2" type="ORF">NEMVEDRAFT_v1g214870</name>
</gene>
<dbReference type="InterPro" id="IPR042421">
    <property type="entry name" value="C3orf33-like"/>
</dbReference>
<dbReference type="InParanoid" id="A7SNA3"/>
<dbReference type="PhylomeDB" id="A7SNA3"/>
<sequence length="225" mass="25913">MVKEDIDVLTQASNFIDRHLRAIRLNWFKSVNSIPDEFIRKGIYLRGEVRGINEDNTLLVSHLPILKTPSYKRKLSKLSDTTTTKRVEGLLPVNIAGIQYREGGNVWLKEYLNGTHVRFVPLRKTPCQQLVCIVHVKKGMCGKYCVNEELVRQGLAVTARCKELENHKLYQGLFTRLLKAEVRAEKTGKGVWEKPSYTKHAKQTIYSMITWTRDKLSGSKKRDEV</sequence>
<proteinExistence type="predicted"/>
<dbReference type="eggNOG" id="ENOG502QR9T">
    <property type="taxonomic scope" value="Eukaryota"/>
</dbReference>
<feature type="domain" description="TNase-like" evidence="1">
    <location>
        <begin position="99"/>
        <end position="193"/>
    </location>
</feature>
<dbReference type="SUPFAM" id="SSF50199">
    <property type="entry name" value="Staphylococcal nuclease"/>
    <property type="match status" value="1"/>
</dbReference>
<dbReference type="InterPro" id="IPR016071">
    <property type="entry name" value="Staphylococal_nuclease_OB-fold"/>
</dbReference>
<dbReference type="AlphaFoldDB" id="A7SNA3"/>
<dbReference type="PANTHER" id="PTHR28434">
    <property type="entry name" value="PROTEIN C3ORF33"/>
    <property type="match status" value="1"/>
</dbReference>
<accession>A7SNA3</accession>
<evidence type="ECO:0000313" key="3">
    <source>
        <dbReference type="Proteomes" id="UP000001593"/>
    </source>
</evidence>
<dbReference type="HOGENOM" id="CLU_1231195_0_0_1"/>
<dbReference type="OMA" id="THDGKVW"/>
<name>A7SNA3_NEMVE</name>
<dbReference type="EMBL" id="DS469718">
    <property type="protein sequence ID" value="EDO34819.1"/>
    <property type="molecule type" value="Genomic_DNA"/>
</dbReference>
<evidence type="ECO:0000259" key="1">
    <source>
        <dbReference type="Pfam" id="PF00565"/>
    </source>
</evidence>